<feature type="binding site" evidence="14">
    <location>
        <position position="719"/>
    </location>
    <ligand>
        <name>Mg(2+)</name>
        <dbReference type="ChEBI" id="CHEBI:18420"/>
    </ligand>
</feature>
<dbReference type="EMBL" id="FOLO01000058">
    <property type="protein sequence ID" value="SFD44236.1"/>
    <property type="molecule type" value="Genomic_DNA"/>
</dbReference>
<dbReference type="Pfam" id="PF13507">
    <property type="entry name" value="GATase_5"/>
    <property type="match status" value="1"/>
</dbReference>
<evidence type="ECO:0000256" key="9">
    <source>
        <dbReference type="ARBA" id="ARBA00022840"/>
    </source>
</evidence>
<feature type="domain" description="Phosphoribosylformylglycinamidine synthase linker" evidence="17">
    <location>
        <begin position="169"/>
        <end position="218"/>
    </location>
</feature>
<dbReference type="CDD" id="cd02203">
    <property type="entry name" value="PurL_repeat1"/>
    <property type="match status" value="1"/>
</dbReference>
<keyword evidence="5 14" id="KW-0436">Ligase</keyword>
<name>A0A1I1SCN8_9GAMM</name>
<dbReference type="NCBIfam" id="NF003672">
    <property type="entry name" value="PRK05297.1"/>
    <property type="match status" value="1"/>
</dbReference>
<dbReference type="CDD" id="cd01740">
    <property type="entry name" value="GATase1_FGAR_AT"/>
    <property type="match status" value="1"/>
</dbReference>
<dbReference type="STRING" id="1123010.SAMN02745724_04534"/>
<dbReference type="Gene3D" id="3.30.1330.10">
    <property type="entry name" value="PurM-like, N-terminal domain"/>
    <property type="match status" value="2"/>
</dbReference>
<sequence length="1299" mass="140495">MLILRGAPALSDFRVQKILKTCADAKLPVTGVYAEFMHFADLTAELNSAENDKLQKLLTYGPTVAEHEPAGSLVLVTPRPGTISPWASKATNIANNCGLSQVHRVERGTAYYVEGDLTAEQLAQVTTLLHDRMTEATHTKLENASQLFTTADPAPMSSVDILSGGREALADANIEQGFALADDEIDYLVENFIKLGRNPNDIELFMFAQANSEHCRHKIFNSDWTIDGVEQPKSLFKMIKNTFEKNPENVLSAYKDNAAVMTGSTAGRFFPNSENEYSYHQEGIEILMKVETHNHPTAIAPFSGAATGSGGEIRDEGATGRGSKPKAGLVGFTVSNLRIPGFEQPWETDFGKPGRIVNALDIMTEGPLGGAAFNNEFGRPNLLGYFRTYEEKVNSHNGEEVRGYHKPIMLAGGLGNIRTDHVQKGDIPVGAKLIALGGPAMNIGLGGGAASSMASGQSSENLDFASVQRENPEMERRCQEVIDKCWQLGDKNPIAFIHDVGAGGLSNAFPELVNDGGRGGIFQLRDVPNDEPGMAPHEIWCNESQERYVMAVAPENLATFEEICKRERAEYAVIGEATEESHLTVADSHFDNNPVDLPLDVLLGKAPKMHRDVKTQKTQGTAFNFDGVTVEDAAARLLRLPAIAEKTFLITIGDRSVTGLVARDQMVGPWQVPVADCAVTAAAFDTYHGEAMSLGERTPAALLNYGASARLAVAESLTNIAGTNIGGLENIKLSANWMAAAGHPGEDAGLYEAVKAVGEELCPALGLTIPVGKDSMSMKTQWDEAGEDKSVTSPLSLIITAFGRVEDVRKTVTPELRSDKGDSSLILIDLGAGQNRLGASSLAQVYKQLGETTPDVDSPVVLKGFYEAMQSLVVDEKLLAYHDISDGGLFTTVTEMAFAGHTGVSVNLDSLTGSDIEVLFHEELGGVIQVRDADKADVLEVLAANGLAAMSHDLSPVNSGSLNDTDTISFTRNGEVVLENTRTEYRTMWAETTYQMQSLRDNPDCAKQEHEAKADAKDPGLNTKLTFDLNEDVAAPFILKGAAPKMAILREQGVNSHVEMAAAFNRAGFAAVDVHMSDILEGRLSLEEFKGLVACGGFSYGDVLGAGEGWAKSILFNERARGEFETFFNRQDTLSLGVCNGCQMLSTLKELIPGTEHWPRFVTNKSERFEARFSLVEIQENPSAFFSGMAGSRMPIAVSHGEGHAEFANGDEVKAALASGTVAAQYVDNYGQPTMQYPNNPNGSPEGITAITSTDGRSTVMMPHPERVFRTVANSWHPDEWKEDSPWMRMFRNARKHIG</sequence>
<dbReference type="SUPFAM" id="SSF109736">
    <property type="entry name" value="FGAM synthase PurL, linker domain"/>
    <property type="match status" value="1"/>
</dbReference>
<dbReference type="Gene3D" id="1.10.8.750">
    <property type="entry name" value="Phosphoribosylformylglycinamidine synthase, linker domain"/>
    <property type="match status" value="1"/>
</dbReference>
<dbReference type="InterPro" id="IPR036676">
    <property type="entry name" value="PurM-like_C_sf"/>
</dbReference>
<dbReference type="GO" id="GO:0046872">
    <property type="term" value="F:metal ion binding"/>
    <property type="evidence" value="ECO:0007669"/>
    <property type="project" value="UniProtKB-KW"/>
</dbReference>
<feature type="region of interest" description="Disordered" evidence="15">
    <location>
        <begin position="301"/>
        <end position="325"/>
    </location>
</feature>
<accession>A0A1I1SCN8</accession>
<dbReference type="Pfam" id="PF02769">
    <property type="entry name" value="AIRS_C"/>
    <property type="match status" value="2"/>
</dbReference>
<dbReference type="SMART" id="SM01211">
    <property type="entry name" value="GATase_5"/>
    <property type="match status" value="1"/>
</dbReference>
<keyword evidence="4 14" id="KW-0963">Cytoplasm</keyword>
<dbReference type="InterPro" id="IPR055181">
    <property type="entry name" value="FGAR-AT_PurM_N-like"/>
</dbReference>
<evidence type="ECO:0000256" key="2">
    <source>
        <dbReference type="ARBA" id="ARBA00004920"/>
    </source>
</evidence>
<evidence type="ECO:0000313" key="20">
    <source>
        <dbReference type="EMBL" id="SFD44236.1"/>
    </source>
</evidence>
<evidence type="ECO:0000256" key="4">
    <source>
        <dbReference type="ARBA" id="ARBA00022490"/>
    </source>
</evidence>
<evidence type="ECO:0000256" key="7">
    <source>
        <dbReference type="ARBA" id="ARBA00022741"/>
    </source>
</evidence>
<dbReference type="NCBIfam" id="TIGR01735">
    <property type="entry name" value="FGAM_synt"/>
    <property type="match status" value="1"/>
</dbReference>
<evidence type="ECO:0000256" key="6">
    <source>
        <dbReference type="ARBA" id="ARBA00022723"/>
    </source>
</evidence>
<feature type="domain" description="PurM-like C-terminal" evidence="16">
    <location>
        <begin position="429"/>
        <end position="586"/>
    </location>
</feature>
<keyword evidence="21" id="KW-1185">Reference proteome</keyword>
<dbReference type="PANTHER" id="PTHR10099:SF1">
    <property type="entry name" value="PHOSPHORIBOSYLFORMYLGLYCINAMIDINE SYNTHASE"/>
    <property type="match status" value="1"/>
</dbReference>
<comment type="similarity">
    <text evidence="3 14">In the N-terminal section; belongs to the FGAMS family.</text>
</comment>
<dbReference type="Pfam" id="PF18072">
    <property type="entry name" value="FGAR-AT_linker"/>
    <property type="match status" value="1"/>
</dbReference>
<evidence type="ECO:0000259" key="19">
    <source>
        <dbReference type="Pfam" id="PF22689"/>
    </source>
</evidence>
<feature type="binding site" evidence="14">
    <location>
        <position position="676"/>
    </location>
    <ligand>
        <name>Mg(2+)</name>
        <dbReference type="ChEBI" id="CHEBI:18420"/>
    </ligand>
</feature>
<evidence type="ECO:0000256" key="13">
    <source>
        <dbReference type="ARBA" id="ARBA00057317"/>
    </source>
</evidence>
<feature type="binding site" evidence="14">
    <location>
        <begin position="304"/>
        <end position="315"/>
    </location>
    <ligand>
        <name>ATP</name>
        <dbReference type="ChEBI" id="CHEBI:30616"/>
    </ligand>
</feature>
<comment type="function">
    <text evidence="13 14">Phosphoribosylformylglycinamidine synthase involved in the purines biosynthetic pathway. Catalyzes the ATP-dependent conversion of formylglycinamide ribonucleotide (FGAR) and glutamine to yield formylglycinamidine ribonucleotide (FGAM) and glutamate.</text>
</comment>
<dbReference type="SUPFAM" id="SSF52317">
    <property type="entry name" value="Class I glutamine amidotransferase-like"/>
    <property type="match status" value="1"/>
</dbReference>
<dbReference type="GO" id="GO:0005737">
    <property type="term" value="C:cytoplasm"/>
    <property type="evidence" value="ECO:0007669"/>
    <property type="project" value="UniProtKB-SubCell"/>
</dbReference>
<dbReference type="PROSITE" id="PS51273">
    <property type="entry name" value="GATASE_TYPE_1"/>
    <property type="match status" value="1"/>
</dbReference>
<dbReference type="Pfam" id="PF18076">
    <property type="entry name" value="FGAR-AT_N"/>
    <property type="match status" value="1"/>
</dbReference>
<keyword evidence="7 14" id="KW-0547">Nucleotide-binding</keyword>
<evidence type="ECO:0000256" key="12">
    <source>
        <dbReference type="ARBA" id="ARBA00052585"/>
    </source>
</evidence>
<evidence type="ECO:0000259" key="17">
    <source>
        <dbReference type="Pfam" id="PF18072"/>
    </source>
</evidence>
<dbReference type="InterPro" id="IPR010073">
    <property type="entry name" value="PurL_large"/>
</dbReference>
<gene>
    <name evidence="14" type="primary">purL</name>
    <name evidence="20" type="ORF">SAMN02745724_04534</name>
</gene>
<keyword evidence="6 14" id="KW-0479">Metal-binding</keyword>
<dbReference type="GO" id="GO:0004642">
    <property type="term" value="F:phosphoribosylformylglycinamidine synthase activity"/>
    <property type="evidence" value="ECO:0007669"/>
    <property type="project" value="UniProtKB-UniRule"/>
</dbReference>
<evidence type="ECO:0000256" key="10">
    <source>
        <dbReference type="ARBA" id="ARBA00022842"/>
    </source>
</evidence>
<feature type="binding site" evidence="14">
    <location>
        <position position="675"/>
    </location>
    <ligand>
        <name>ATP</name>
        <dbReference type="ChEBI" id="CHEBI:30616"/>
    </ligand>
</feature>
<dbReference type="GO" id="GO:0005524">
    <property type="term" value="F:ATP binding"/>
    <property type="evidence" value="ECO:0007669"/>
    <property type="project" value="UniProtKB-UniRule"/>
</dbReference>
<protein>
    <recommendedName>
        <fullName evidence="14">Phosphoribosylformylglycinamidine synthase</fullName>
        <shortName evidence="14">FGAM synthase</shortName>
        <shortName evidence="14">FGAMS</shortName>
        <ecNumber evidence="14">6.3.5.3</ecNumber>
    </recommendedName>
    <alternativeName>
        <fullName evidence="14">Formylglycinamide ribonucleotide amidotransferase</fullName>
        <shortName evidence="14">FGAR amidotransferase</shortName>
        <shortName evidence="14">FGAR-AT</shortName>
    </alternativeName>
</protein>
<dbReference type="PANTHER" id="PTHR10099">
    <property type="entry name" value="PHOSPHORIBOSYLFORMYLGLYCINAMIDINE SYNTHASE"/>
    <property type="match status" value="1"/>
</dbReference>
<feature type="binding site" evidence="14">
    <location>
        <position position="885"/>
    </location>
    <ligand>
        <name>ATP</name>
        <dbReference type="ChEBI" id="CHEBI:30616"/>
    </ligand>
</feature>
<evidence type="ECO:0000256" key="11">
    <source>
        <dbReference type="ARBA" id="ARBA00022962"/>
    </source>
</evidence>
<evidence type="ECO:0000256" key="1">
    <source>
        <dbReference type="ARBA" id="ARBA00004496"/>
    </source>
</evidence>
<evidence type="ECO:0000256" key="15">
    <source>
        <dbReference type="SAM" id="MobiDB-lite"/>
    </source>
</evidence>
<keyword evidence="9 14" id="KW-0067">ATP-binding</keyword>
<evidence type="ECO:0000256" key="14">
    <source>
        <dbReference type="HAMAP-Rule" id="MF_00419"/>
    </source>
</evidence>
<dbReference type="InterPro" id="IPR010918">
    <property type="entry name" value="PurM-like_C_dom"/>
</dbReference>
<feature type="binding site" evidence="14">
    <location>
        <position position="883"/>
    </location>
    <ligand>
        <name>Mg(2+)</name>
        <dbReference type="ChEBI" id="CHEBI:18420"/>
    </ligand>
</feature>
<dbReference type="InterPro" id="IPR036921">
    <property type="entry name" value="PurM-like_N_sf"/>
</dbReference>
<organism evidence="20 21">
    <name type="scientific">Pseudoalteromonas denitrificans DSM 6059</name>
    <dbReference type="NCBI Taxonomy" id="1123010"/>
    <lineage>
        <taxon>Bacteria</taxon>
        <taxon>Pseudomonadati</taxon>
        <taxon>Pseudomonadota</taxon>
        <taxon>Gammaproteobacteria</taxon>
        <taxon>Alteromonadales</taxon>
        <taxon>Pseudoalteromonadaceae</taxon>
        <taxon>Pseudoalteromonas</taxon>
    </lineage>
</organism>
<dbReference type="Gene3D" id="3.90.650.10">
    <property type="entry name" value="PurM-like C-terminal domain"/>
    <property type="match status" value="2"/>
</dbReference>
<dbReference type="SUPFAM" id="SSF82697">
    <property type="entry name" value="PurS-like"/>
    <property type="match status" value="1"/>
</dbReference>
<dbReference type="InterPro" id="IPR029062">
    <property type="entry name" value="Class_I_gatase-like"/>
</dbReference>
<dbReference type="EC" id="6.3.5.3" evidence="14"/>
<dbReference type="SUPFAM" id="SSF56042">
    <property type="entry name" value="PurM C-terminal domain-like"/>
    <property type="match status" value="2"/>
</dbReference>
<comment type="catalytic activity">
    <reaction evidence="12 14">
        <text>N(2)-formyl-N(1)-(5-phospho-beta-D-ribosyl)glycinamide + L-glutamine + ATP + H2O = 2-formamido-N(1)-(5-O-phospho-beta-D-ribosyl)acetamidine + L-glutamate + ADP + phosphate + H(+)</text>
        <dbReference type="Rhea" id="RHEA:17129"/>
        <dbReference type="ChEBI" id="CHEBI:15377"/>
        <dbReference type="ChEBI" id="CHEBI:15378"/>
        <dbReference type="ChEBI" id="CHEBI:29985"/>
        <dbReference type="ChEBI" id="CHEBI:30616"/>
        <dbReference type="ChEBI" id="CHEBI:43474"/>
        <dbReference type="ChEBI" id="CHEBI:58359"/>
        <dbReference type="ChEBI" id="CHEBI:147286"/>
        <dbReference type="ChEBI" id="CHEBI:147287"/>
        <dbReference type="ChEBI" id="CHEBI:456216"/>
        <dbReference type="EC" id="6.3.5.3"/>
    </reaction>
</comment>
<dbReference type="FunFam" id="3.40.50.880:FF:000008">
    <property type="entry name" value="Phosphoribosylformylglycinamidine synthase"/>
    <property type="match status" value="1"/>
</dbReference>
<dbReference type="FunFam" id="3.30.1330.10:FF:000002">
    <property type="entry name" value="Phosphoribosylformylglycinamidine synthase"/>
    <property type="match status" value="1"/>
</dbReference>
<evidence type="ECO:0000259" key="18">
    <source>
        <dbReference type="Pfam" id="PF18076"/>
    </source>
</evidence>
<dbReference type="FunFam" id="1.10.8.750:FF:000002">
    <property type="entry name" value="Phosphoribosylformylglycinamidine synthase"/>
    <property type="match status" value="1"/>
</dbReference>
<evidence type="ECO:0000259" key="16">
    <source>
        <dbReference type="Pfam" id="PF02769"/>
    </source>
</evidence>
<dbReference type="InterPro" id="IPR036604">
    <property type="entry name" value="PurS-like_sf"/>
</dbReference>
<feature type="domain" description="Phosphoribosylformylglycinamidine synthase N-terminal" evidence="18">
    <location>
        <begin position="35"/>
        <end position="148"/>
    </location>
</feature>
<keyword evidence="11 14" id="KW-0315">Glutamine amidotransferase</keyword>
<dbReference type="HAMAP" id="MF_00419">
    <property type="entry name" value="PurL_1"/>
    <property type="match status" value="1"/>
</dbReference>
<dbReference type="FunFam" id="3.90.650.10:FF:000005">
    <property type="entry name" value="Phosphoribosylformylglycinamidine synthase"/>
    <property type="match status" value="1"/>
</dbReference>
<dbReference type="UniPathway" id="UPA00074">
    <property type="reaction ID" value="UER00128"/>
</dbReference>
<comment type="subcellular location">
    <subcellularLocation>
        <location evidence="1 14">Cytoplasm</location>
    </subcellularLocation>
</comment>
<keyword evidence="8 14" id="KW-0658">Purine biosynthesis</keyword>
<keyword evidence="10 14" id="KW-0460">Magnesium</keyword>
<feature type="domain" description="PurM-like C-terminal" evidence="16">
    <location>
        <begin position="832"/>
        <end position="949"/>
    </location>
</feature>
<dbReference type="InterPro" id="IPR040707">
    <property type="entry name" value="FGAR-AT_N"/>
</dbReference>
<dbReference type="InterPro" id="IPR041609">
    <property type="entry name" value="PurL_linker"/>
</dbReference>
<evidence type="ECO:0000256" key="3">
    <source>
        <dbReference type="ARBA" id="ARBA00008608"/>
    </source>
</evidence>
<feature type="domain" description="FGAR-AT PurM N-terminal-like" evidence="19">
    <location>
        <begin position="645"/>
        <end position="803"/>
    </location>
</feature>
<dbReference type="RefSeq" id="WP_091990143.1">
    <property type="nucleotide sequence ID" value="NZ_FOLO01000058.1"/>
</dbReference>
<proteinExistence type="inferred from homology"/>
<comment type="subunit">
    <text evidence="14">Monomer.</text>
</comment>
<feature type="binding site" evidence="14">
    <location>
        <position position="715"/>
    </location>
    <ligand>
        <name>Mg(2+)</name>
        <dbReference type="ChEBI" id="CHEBI:18420"/>
    </ligand>
</feature>
<dbReference type="FunFam" id="3.30.1330.10:FF:000005">
    <property type="entry name" value="Phosphoribosylformylglycinamidine synthase"/>
    <property type="match status" value="1"/>
</dbReference>
<reference evidence="20 21" key="1">
    <citation type="submission" date="2016-10" db="EMBL/GenBank/DDBJ databases">
        <authorList>
            <person name="de Groot N.N."/>
        </authorList>
    </citation>
    <scope>NUCLEOTIDE SEQUENCE [LARGE SCALE GENOMIC DNA]</scope>
    <source>
        <strain evidence="20 21">DSM 6059</strain>
    </source>
</reference>
<feature type="active site" evidence="14">
    <location>
        <position position="1264"/>
    </location>
</feature>
<evidence type="ECO:0000313" key="21">
    <source>
        <dbReference type="Proteomes" id="UP000198862"/>
    </source>
</evidence>
<feature type="active site" evidence="14">
    <location>
        <position position="1266"/>
    </location>
</feature>
<comment type="caution">
    <text evidence="14">Lacks conserved residue(s) required for the propagation of feature annotation.</text>
</comment>
<dbReference type="Pfam" id="PF22689">
    <property type="entry name" value="FGAR-AT_PurM_N-like"/>
    <property type="match status" value="1"/>
</dbReference>
<feature type="active site" description="Nucleophile" evidence="14">
    <location>
        <position position="1139"/>
    </location>
</feature>
<evidence type="ECO:0000256" key="5">
    <source>
        <dbReference type="ARBA" id="ARBA00022598"/>
    </source>
</evidence>
<dbReference type="Proteomes" id="UP000198862">
    <property type="component" value="Unassembled WGS sequence"/>
</dbReference>
<dbReference type="GO" id="GO:0006189">
    <property type="term" value="P:'de novo' IMP biosynthetic process"/>
    <property type="evidence" value="ECO:0007669"/>
    <property type="project" value="UniProtKB-UniRule"/>
</dbReference>
<dbReference type="SUPFAM" id="SSF55326">
    <property type="entry name" value="PurM N-terminal domain-like"/>
    <property type="match status" value="2"/>
</dbReference>
<comment type="pathway">
    <text evidence="2 14">Purine metabolism; IMP biosynthesis via de novo pathway; 5-amino-1-(5-phospho-D-ribosyl)imidazole from N(2)-formyl-N(1)-(5-phospho-D-ribosyl)glycinamide: step 1/2.</text>
</comment>
<dbReference type="CDD" id="cd02204">
    <property type="entry name" value="PurL_repeat2"/>
    <property type="match status" value="1"/>
</dbReference>
<dbReference type="OrthoDB" id="9804441at2"/>
<evidence type="ECO:0000256" key="8">
    <source>
        <dbReference type="ARBA" id="ARBA00022755"/>
    </source>
</evidence>
<dbReference type="Gene3D" id="3.40.50.880">
    <property type="match status" value="1"/>
</dbReference>
<dbReference type="FunFam" id="3.90.650.10:FF:000002">
    <property type="entry name" value="Phosphoribosylformylglycinamidine synthase"/>
    <property type="match status" value="1"/>
</dbReference>